<feature type="compositionally biased region" description="Acidic residues" evidence="1">
    <location>
        <begin position="119"/>
        <end position="131"/>
    </location>
</feature>
<evidence type="ECO:0000313" key="3">
    <source>
        <dbReference type="EMBL" id="KAF2276584.1"/>
    </source>
</evidence>
<evidence type="ECO:0000313" key="4">
    <source>
        <dbReference type="Proteomes" id="UP000800097"/>
    </source>
</evidence>
<keyword evidence="2" id="KW-0732">Signal</keyword>
<feature type="chain" id="PRO_5025631140" evidence="2">
    <location>
        <begin position="19"/>
        <end position="138"/>
    </location>
</feature>
<reference evidence="3" key="1">
    <citation type="journal article" date="2020" name="Stud. Mycol.">
        <title>101 Dothideomycetes genomes: a test case for predicting lifestyles and emergence of pathogens.</title>
        <authorList>
            <person name="Haridas S."/>
            <person name="Albert R."/>
            <person name="Binder M."/>
            <person name="Bloem J."/>
            <person name="Labutti K."/>
            <person name="Salamov A."/>
            <person name="Andreopoulos B."/>
            <person name="Baker S."/>
            <person name="Barry K."/>
            <person name="Bills G."/>
            <person name="Bluhm B."/>
            <person name="Cannon C."/>
            <person name="Castanera R."/>
            <person name="Culley D."/>
            <person name="Daum C."/>
            <person name="Ezra D."/>
            <person name="Gonzalez J."/>
            <person name="Henrissat B."/>
            <person name="Kuo A."/>
            <person name="Liang C."/>
            <person name="Lipzen A."/>
            <person name="Lutzoni F."/>
            <person name="Magnuson J."/>
            <person name="Mondo S."/>
            <person name="Nolan M."/>
            <person name="Ohm R."/>
            <person name="Pangilinan J."/>
            <person name="Park H.-J."/>
            <person name="Ramirez L."/>
            <person name="Alfaro M."/>
            <person name="Sun H."/>
            <person name="Tritt A."/>
            <person name="Yoshinaga Y."/>
            <person name="Zwiers L.-H."/>
            <person name="Turgeon B."/>
            <person name="Goodwin S."/>
            <person name="Spatafora J."/>
            <person name="Crous P."/>
            <person name="Grigoriev I."/>
        </authorList>
    </citation>
    <scope>NUCLEOTIDE SEQUENCE</scope>
    <source>
        <strain evidence="3">CBS 379.55</strain>
    </source>
</reference>
<feature type="region of interest" description="Disordered" evidence="1">
    <location>
        <begin position="95"/>
        <end position="138"/>
    </location>
</feature>
<organism evidence="3 4">
    <name type="scientific">Westerdykella ornata</name>
    <dbReference type="NCBI Taxonomy" id="318751"/>
    <lineage>
        <taxon>Eukaryota</taxon>
        <taxon>Fungi</taxon>
        <taxon>Dikarya</taxon>
        <taxon>Ascomycota</taxon>
        <taxon>Pezizomycotina</taxon>
        <taxon>Dothideomycetes</taxon>
        <taxon>Pleosporomycetidae</taxon>
        <taxon>Pleosporales</taxon>
        <taxon>Sporormiaceae</taxon>
        <taxon>Westerdykella</taxon>
    </lineage>
</organism>
<dbReference type="Proteomes" id="UP000800097">
    <property type="component" value="Unassembled WGS sequence"/>
</dbReference>
<protein>
    <submittedName>
        <fullName evidence="3">Uncharacterized protein</fullName>
    </submittedName>
</protein>
<feature type="signal peptide" evidence="2">
    <location>
        <begin position="1"/>
        <end position="18"/>
    </location>
</feature>
<gene>
    <name evidence="3" type="ORF">EI97DRAFT_44678</name>
</gene>
<keyword evidence="4" id="KW-1185">Reference proteome</keyword>
<name>A0A6A6JJZ7_WESOR</name>
<proteinExistence type="predicted"/>
<dbReference type="EMBL" id="ML986493">
    <property type="protein sequence ID" value="KAF2276584.1"/>
    <property type="molecule type" value="Genomic_DNA"/>
</dbReference>
<dbReference type="RefSeq" id="XP_033654123.1">
    <property type="nucleotide sequence ID" value="XM_033800055.1"/>
</dbReference>
<accession>A0A6A6JJZ7</accession>
<evidence type="ECO:0000256" key="1">
    <source>
        <dbReference type="SAM" id="MobiDB-lite"/>
    </source>
</evidence>
<evidence type="ECO:0000256" key="2">
    <source>
        <dbReference type="SAM" id="SignalP"/>
    </source>
</evidence>
<dbReference type="GeneID" id="54553230"/>
<dbReference type="AlphaFoldDB" id="A0A6A6JJZ7"/>
<sequence>MLCRVVLFATSVVLSVVAAPIPSVQKSEHSVAPRDHNIACSVDYCLITRQSDDHFDEASFEDIDNQQELVNARSVDTPLGARQSDDRFDETSFEDIDNQQELVNARSVDTPLGARQSDDNFDETSFEDIDNQQEMVQS</sequence>